<dbReference type="GO" id="GO:0008270">
    <property type="term" value="F:zinc ion binding"/>
    <property type="evidence" value="ECO:0007669"/>
    <property type="project" value="UniProtKB-KW"/>
</dbReference>
<dbReference type="AlphaFoldDB" id="A0A6P8HUK4"/>
<feature type="compositionally biased region" description="Basic residues" evidence="2">
    <location>
        <begin position="370"/>
        <end position="380"/>
    </location>
</feature>
<organism evidence="4 5">
    <name type="scientific">Actinia tenebrosa</name>
    <name type="common">Australian red waratah sea anemone</name>
    <dbReference type="NCBI Taxonomy" id="6105"/>
    <lineage>
        <taxon>Eukaryota</taxon>
        <taxon>Metazoa</taxon>
        <taxon>Cnidaria</taxon>
        <taxon>Anthozoa</taxon>
        <taxon>Hexacorallia</taxon>
        <taxon>Actiniaria</taxon>
        <taxon>Actiniidae</taxon>
        <taxon>Actinia</taxon>
    </lineage>
</organism>
<protein>
    <submittedName>
        <fullName evidence="5">Nuclear fragile X mental retardation-interacting protein 1-like isoform X1</fullName>
    </submittedName>
</protein>
<keyword evidence="4" id="KW-1185">Reference proteome</keyword>
<evidence type="ECO:0000256" key="2">
    <source>
        <dbReference type="SAM" id="MobiDB-lite"/>
    </source>
</evidence>
<dbReference type="InterPro" id="IPR013087">
    <property type="entry name" value="Znf_C2H2_type"/>
</dbReference>
<feature type="region of interest" description="Disordered" evidence="2">
    <location>
        <begin position="182"/>
        <end position="220"/>
    </location>
</feature>
<keyword evidence="1" id="KW-0479">Metal-binding</keyword>
<dbReference type="PANTHER" id="PTHR13309:SF0">
    <property type="entry name" value="FMR1-INTERACTING PROTEIN NUFIP1"/>
    <property type="match status" value="1"/>
</dbReference>
<accession>A0A6P8HUK4</accession>
<dbReference type="InterPro" id="IPR039136">
    <property type="entry name" value="NUFIP1-like"/>
</dbReference>
<dbReference type="GO" id="GO:0005634">
    <property type="term" value="C:nucleus"/>
    <property type="evidence" value="ECO:0007669"/>
    <property type="project" value="TreeGrafter"/>
</dbReference>
<gene>
    <name evidence="5" type="primary">LOC116295315</name>
</gene>
<dbReference type="OrthoDB" id="273070at2759"/>
<keyword evidence="1" id="KW-0862">Zinc</keyword>
<feature type="region of interest" description="Disordered" evidence="2">
    <location>
        <begin position="285"/>
        <end position="381"/>
    </location>
</feature>
<dbReference type="KEGG" id="aten:116295315"/>
<dbReference type="PROSITE" id="PS50157">
    <property type="entry name" value="ZINC_FINGER_C2H2_2"/>
    <property type="match status" value="1"/>
</dbReference>
<dbReference type="Proteomes" id="UP000515163">
    <property type="component" value="Unplaced"/>
</dbReference>
<feature type="compositionally biased region" description="Basic and acidic residues" evidence="2">
    <location>
        <begin position="333"/>
        <end position="345"/>
    </location>
</feature>
<feature type="region of interest" description="Disordered" evidence="2">
    <location>
        <begin position="61"/>
        <end position="94"/>
    </location>
</feature>
<feature type="compositionally biased region" description="Basic residues" evidence="2">
    <location>
        <begin position="198"/>
        <end position="211"/>
    </location>
</feature>
<evidence type="ECO:0000313" key="4">
    <source>
        <dbReference type="Proteomes" id="UP000515163"/>
    </source>
</evidence>
<evidence type="ECO:0000313" key="5">
    <source>
        <dbReference type="RefSeq" id="XP_031558958.1"/>
    </source>
</evidence>
<dbReference type="RefSeq" id="XP_031558958.1">
    <property type="nucleotide sequence ID" value="XM_031703098.1"/>
</dbReference>
<name>A0A6P8HUK4_ACTTE</name>
<dbReference type="FunCoup" id="A0A6P8HUK4">
    <property type="interactions" value="1979"/>
</dbReference>
<dbReference type="PANTHER" id="PTHR13309">
    <property type="entry name" value="NUCLEAR FRAGILE X MENTAL RETARDATION PROTEIN INTERACTING PROTEIN 1"/>
    <property type="match status" value="1"/>
</dbReference>
<sequence length="425" mass="49325">MYRLPPPNWNTPPNHINGEFLMPNVAVPPRGPFAPFMPGFNHHHTWNQAVVPRAPFYRGSTFNNNQQFHQRPQQQQRNNVEHNDKRGRDEEKSAQEYSCDVCERVFNTKQILDAHLATHVECEQEGCTFKASRKVLKLHFIQNHAEGRMRIVLETPEQIEKWKEERRKKYPTVANVEKKLAEEKEKRDNGQVAQNRTYRYRGKNQRFHTNQKRGPNQQRNHRKLCNENEKVHHENHEQNGQNTLQTRAENKISDNKCQAQDGDPLSLVLLSESNGHSECEIINAVQTSEVQKPDSTPDPTQDSSSALMSLCASYGDMSSDEESTPNEINNNNGKEDKPSGKETVKENIVTKPSNSSPRRRKRTREQGPRRNMKKQAKRKPTLLEKLLAPEIRHESNVILQCIRYIVKNNFFDAIPQENDMHLKLN</sequence>
<dbReference type="SMART" id="SM00355">
    <property type="entry name" value="ZnF_C2H2"/>
    <property type="match status" value="2"/>
</dbReference>
<dbReference type="GO" id="GO:0003723">
    <property type="term" value="F:RNA binding"/>
    <property type="evidence" value="ECO:0007669"/>
    <property type="project" value="InterPro"/>
</dbReference>
<dbReference type="Pfam" id="PF10453">
    <property type="entry name" value="NUFIP1"/>
    <property type="match status" value="1"/>
</dbReference>
<proteinExistence type="predicted"/>
<keyword evidence="1" id="KW-0863">Zinc-finger</keyword>
<dbReference type="InParanoid" id="A0A6P8HUK4"/>
<dbReference type="InterPro" id="IPR019496">
    <property type="entry name" value="NUFIP1_cons_dom"/>
</dbReference>
<feature type="compositionally biased region" description="Low complexity" evidence="2">
    <location>
        <begin position="293"/>
        <end position="305"/>
    </location>
</feature>
<feature type="compositionally biased region" description="Basic and acidic residues" evidence="2">
    <location>
        <begin position="79"/>
        <end position="94"/>
    </location>
</feature>
<dbReference type="GeneID" id="116295315"/>
<dbReference type="PROSITE" id="PS00028">
    <property type="entry name" value="ZINC_FINGER_C2H2_1"/>
    <property type="match status" value="1"/>
</dbReference>
<reference evidence="5" key="1">
    <citation type="submission" date="2025-08" db="UniProtKB">
        <authorList>
            <consortium name="RefSeq"/>
        </authorList>
    </citation>
    <scope>IDENTIFICATION</scope>
    <source>
        <tissue evidence="5">Tentacle</tissue>
    </source>
</reference>
<feature type="compositionally biased region" description="Low complexity" evidence="2">
    <location>
        <begin position="62"/>
        <end position="78"/>
    </location>
</feature>
<dbReference type="GO" id="GO:0000492">
    <property type="term" value="P:box C/D snoRNP assembly"/>
    <property type="evidence" value="ECO:0007669"/>
    <property type="project" value="TreeGrafter"/>
</dbReference>
<feature type="domain" description="C2H2-type" evidence="3">
    <location>
        <begin position="97"/>
        <end position="124"/>
    </location>
</feature>
<evidence type="ECO:0000259" key="3">
    <source>
        <dbReference type="PROSITE" id="PS50157"/>
    </source>
</evidence>
<evidence type="ECO:0000256" key="1">
    <source>
        <dbReference type="PROSITE-ProRule" id="PRU00042"/>
    </source>
</evidence>